<dbReference type="Pfam" id="PF03466">
    <property type="entry name" value="LysR_substrate"/>
    <property type="match status" value="1"/>
</dbReference>
<dbReference type="Gene3D" id="3.40.190.10">
    <property type="entry name" value="Periplasmic binding protein-like II"/>
    <property type="match status" value="2"/>
</dbReference>
<comment type="similarity">
    <text evidence="1">Belongs to the LysR transcriptional regulatory family.</text>
</comment>
<organism evidence="6 7">
    <name type="scientific">Corallincola platygyrae</name>
    <dbReference type="NCBI Taxonomy" id="1193278"/>
    <lineage>
        <taxon>Bacteria</taxon>
        <taxon>Pseudomonadati</taxon>
        <taxon>Pseudomonadota</taxon>
        <taxon>Gammaproteobacteria</taxon>
        <taxon>Alteromonadales</taxon>
        <taxon>Psychromonadaceae</taxon>
        <taxon>Corallincola</taxon>
    </lineage>
</organism>
<dbReference type="SUPFAM" id="SSF53850">
    <property type="entry name" value="Periplasmic binding protein-like II"/>
    <property type="match status" value="1"/>
</dbReference>
<dbReference type="InterPro" id="IPR036388">
    <property type="entry name" value="WH-like_DNA-bd_sf"/>
</dbReference>
<evidence type="ECO:0000256" key="3">
    <source>
        <dbReference type="ARBA" id="ARBA00023125"/>
    </source>
</evidence>
<dbReference type="Pfam" id="PF00126">
    <property type="entry name" value="HTH_1"/>
    <property type="match status" value="1"/>
</dbReference>
<evidence type="ECO:0000313" key="6">
    <source>
        <dbReference type="EMBL" id="MFD2095829.1"/>
    </source>
</evidence>
<dbReference type="Gene3D" id="1.10.10.10">
    <property type="entry name" value="Winged helix-like DNA-binding domain superfamily/Winged helix DNA-binding domain"/>
    <property type="match status" value="1"/>
</dbReference>
<evidence type="ECO:0000256" key="1">
    <source>
        <dbReference type="ARBA" id="ARBA00009437"/>
    </source>
</evidence>
<accession>A0ABW4XL55</accession>
<reference evidence="7" key="1">
    <citation type="journal article" date="2019" name="Int. J. Syst. Evol. Microbiol.">
        <title>The Global Catalogue of Microorganisms (GCM) 10K type strain sequencing project: providing services to taxonomists for standard genome sequencing and annotation.</title>
        <authorList>
            <consortium name="The Broad Institute Genomics Platform"/>
            <consortium name="The Broad Institute Genome Sequencing Center for Infectious Disease"/>
            <person name="Wu L."/>
            <person name="Ma J."/>
        </authorList>
    </citation>
    <scope>NUCLEOTIDE SEQUENCE [LARGE SCALE GENOMIC DNA]</scope>
    <source>
        <strain evidence="7">CGMCC 1.10992</strain>
    </source>
</reference>
<dbReference type="InterPro" id="IPR005119">
    <property type="entry name" value="LysR_subst-bd"/>
</dbReference>
<dbReference type="EMBL" id="JBHUHT010000010">
    <property type="protein sequence ID" value="MFD2095829.1"/>
    <property type="molecule type" value="Genomic_DNA"/>
</dbReference>
<keyword evidence="3" id="KW-0238">DNA-binding</keyword>
<sequence length="299" mass="33639">MEIQDLEKFVEIARQGSLQRAAEVLELTPSALSKSLKRLETSLDTQLFDRVGKSLVLNAQGANLQPKAVELINLAASTKLAIGSPNQNTICRLAAPVLLQYKWLSPISRCLQHLEADYKNQISLEVSSLFEQEAFHKLKQGEVELALVTDKMLPELRADMQHYPLGKMTMQVAVGKSHPLAKQIKANNLQVTAETLLQHPFATPVTSPFCGERRGIGCDGWNEQAFPREIGWQIDDYVILGQLVKSGLAIAYLPDFLLREWQLQRVEVTDCPYQCEEQIYLIYNKRGAPWVKQLVEELG</sequence>
<evidence type="ECO:0000256" key="4">
    <source>
        <dbReference type="ARBA" id="ARBA00023163"/>
    </source>
</evidence>
<protein>
    <submittedName>
        <fullName evidence="6">LysR family transcriptional regulator</fullName>
    </submittedName>
</protein>
<evidence type="ECO:0000256" key="2">
    <source>
        <dbReference type="ARBA" id="ARBA00023015"/>
    </source>
</evidence>
<comment type="caution">
    <text evidence="6">The sequence shown here is derived from an EMBL/GenBank/DDBJ whole genome shotgun (WGS) entry which is preliminary data.</text>
</comment>
<dbReference type="CDD" id="cd05466">
    <property type="entry name" value="PBP2_LTTR_substrate"/>
    <property type="match status" value="1"/>
</dbReference>
<feature type="domain" description="HTH lysR-type" evidence="5">
    <location>
        <begin position="1"/>
        <end position="58"/>
    </location>
</feature>
<name>A0ABW4XL55_9GAMM</name>
<dbReference type="PANTHER" id="PTHR30126:SF91">
    <property type="entry name" value="LYSR FAMILY TRANSCRIPTIONAL REGULATOR"/>
    <property type="match status" value="1"/>
</dbReference>
<evidence type="ECO:0000259" key="5">
    <source>
        <dbReference type="PROSITE" id="PS50931"/>
    </source>
</evidence>
<proteinExistence type="inferred from homology"/>
<gene>
    <name evidence="6" type="ORF">ACFSJ3_07515</name>
</gene>
<dbReference type="Proteomes" id="UP001597380">
    <property type="component" value="Unassembled WGS sequence"/>
</dbReference>
<dbReference type="RefSeq" id="WP_345340775.1">
    <property type="nucleotide sequence ID" value="NZ_BAABLI010000016.1"/>
</dbReference>
<evidence type="ECO:0000313" key="7">
    <source>
        <dbReference type="Proteomes" id="UP001597380"/>
    </source>
</evidence>
<keyword evidence="2" id="KW-0805">Transcription regulation</keyword>
<dbReference type="SUPFAM" id="SSF46785">
    <property type="entry name" value="Winged helix' DNA-binding domain"/>
    <property type="match status" value="1"/>
</dbReference>
<dbReference type="InterPro" id="IPR000847">
    <property type="entry name" value="LysR_HTH_N"/>
</dbReference>
<keyword evidence="7" id="KW-1185">Reference proteome</keyword>
<dbReference type="InterPro" id="IPR036390">
    <property type="entry name" value="WH_DNA-bd_sf"/>
</dbReference>
<dbReference type="PROSITE" id="PS50931">
    <property type="entry name" value="HTH_LYSR"/>
    <property type="match status" value="1"/>
</dbReference>
<dbReference type="PANTHER" id="PTHR30126">
    <property type="entry name" value="HTH-TYPE TRANSCRIPTIONAL REGULATOR"/>
    <property type="match status" value="1"/>
</dbReference>
<keyword evidence="4" id="KW-0804">Transcription</keyword>